<evidence type="ECO:0000313" key="14">
    <source>
        <dbReference type="EMBL" id="EJT76172.1"/>
    </source>
</evidence>
<keyword evidence="16" id="KW-1185">Reference proteome</keyword>
<evidence type="ECO:0000256" key="6">
    <source>
        <dbReference type="ARBA" id="ARBA00022842"/>
    </source>
</evidence>
<feature type="domain" description="Topoisomerase 6 subunit A/Spo11 TOPRIM" evidence="13">
    <location>
        <begin position="227"/>
        <end position="326"/>
    </location>
</feature>
<dbReference type="GeneID" id="20346552"/>
<comment type="cofactor">
    <cofactor evidence="2">
        <name>Mg(2+)</name>
        <dbReference type="ChEBI" id="CHEBI:18420"/>
    </cofactor>
</comment>
<dbReference type="EC" id="5.6.2.2" evidence="4"/>
<evidence type="ECO:0000256" key="2">
    <source>
        <dbReference type="ARBA" id="ARBA00001946"/>
    </source>
</evidence>
<evidence type="ECO:0000256" key="3">
    <source>
        <dbReference type="ARBA" id="ARBA00006559"/>
    </source>
</evidence>
<dbReference type="GO" id="GO:0046872">
    <property type="term" value="F:metal ion binding"/>
    <property type="evidence" value="ECO:0007669"/>
    <property type="project" value="UniProtKB-KW"/>
</dbReference>
<dbReference type="CDD" id="cd00223">
    <property type="entry name" value="TOPRIM_TopoIIB_SPO"/>
    <property type="match status" value="1"/>
</dbReference>
<feature type="active site" description="O-(5'-phospho-DNA)-tyrosine intermediate" evidence="10">
    <location>
        <position position="152"/>
    </location>
</feature>
<evidence type="ECO:0000256" key="8">
    <source>
        <dbReference type="ARBA" id="ARBA00023125"/>
    </source>
</evidence>
<reference evidence="14" key="3">
    <citation type="submission" date="2010-09" db="EMBL/GenBank/DDBJ databases">
        <title>Annotation of Gaeumannomyces graminis var. tritici R3-111a-1.</title>
        <authorList>
            <consortium name="The Broad Institute Genome Sequencing Platform"/>
            <person name="Ma L.-J."/>
            <person name="Dead R."/>
            <person name="Young S.K."/>
            <person name="Zeng Q."/>
            <person name="Gargeya S."/>
            <person name="Fitzgerald M."/>
            <person name="Haas B."/>
            <person name="Abouelleil A."/>
            <person name="Alvarado L."/>
            <person name="Arachchi H.M."/>
            <person name="Berlin A."/>
            <person name="Brown A."/>
            <person name="Chapman S.B."/>
            <person name="Chen Z."/>
            <person name="Dunbar C."/>
            <person name="Freedman E."/>
            <person name="Gearin G."/>
            <person name="Gellesch M."/>
            <person name="Goldberg J."/>
            <person name="Griggs A."/>
            <person name="Gujja S."/>
            <person name="Heiman D."/>
            <person name="Howarth C."/>
            <person name="Larson L."/>
            <person name="Lui A."/>
            <person name="MacDonald P.J.P."/>
            <person name="Mehta T."/>
            <person name="Montmayeur A."/>
            <person name="Murphy C."/>
            <person name="Neiman D."/>
            <person name="Pearson M."/>
            <person name="Priest M."/>
            <person name="Roberts A."/>
            <person name="Saif S."/>
            <person name="Shea T."/>
            <person name="Shenoy N."/>
            <person name="Sisk P."/>
            <person name="Stolte C."/>
            <person name="Sykes S."/>
            <person name="Yandava C."/>
            <person name="Wortman J."/>
            <person name="Nusbaum C."/>
            <person name="Birren B."/>
        </authorList>
    </citation>
    <scope>NUCLEOTIDE SEQUENCE</scope>
    <source>
        <strain evidence="14">R3-111a-1</strain>
    </source>
</reference>
<evidence type="ECO:0000259" key="12">
    <source>
        <dbReference type="Pfam" id="PF04406"/>
    </source>
</evidence>
<dbReference type="PRINTS" id="PR01550">
    <property type="entry name" value="TOP6AFAMILY"/>
</dbReference>
<evidence type="ECO:0000256" key="4">
    <source>
        <dbReference type="ARBA" id="ARBA00012895"/>
    </source>
</evidence>
<evidence type="ECO:0000259" key="13">
    <source>
        <dbReference type="Pfam" id="PF21180"/>
    </source>
</evidence>
<dbReference type="PANTHER" id="PTHR10848:SF0">
    <property type="entry name" value="MEIOTIC RECOMBINATION PROTEIN SPO11"/>
    <property type="match status" value="1"/>
</dbReference>
<dbReference type="InterPro" id="IPR036078">
    <property type="entry name" value="Spo11/TopoVI_A_sf"/>
</dbReference>
<dbReference type="InterPro" id="IPR036388">
    <property type="entry name" value="WH-like_DNA-bd_sf"/>
</dbReference>
<reference evidence="15" key="4">
    <citation type="journal article" date="2015" name="G3 (Bethesda)">
        <title>Genome sequences of three phytopathogenic species of the Magnaporthaceae family of fungi.</title>
        <authorList>
            <person name="Okagaki L.H."/>
            <person name="Nunes C.C."/>
            <person name="Sailsbery J."/>
            <person name="Clay B."/>
            <person name="Brown D."/>
            <person name="John T."/>
            <person name="Oh Y."/>
            <person name="Young N."/>
            <person name="Fitzgerald M."/>
            <person name="Haas B.J."/>
            <person name="Zeng Q."/>
            <person name="Young S."/>
            <person name="Adiconis X."/>
            <person name="Fan L."/>
            <person name="Levin J.Z."/>
            <person name="Mitchell T.K."/>
            <person name="Okubara P.A."/>
            <person name="Farman M.L."/>
            <person name="Kohn L.M."/>
            <person name="Birren B."/>
            <person name="Ma L.-J."/>
            <person name="Dean R.A."/>
        </authorList>
    </citation>
    <scope>NUCLEOTIDE SEQUENCE</scope>
    <source>
        <strain evidence="15">R3-111a-1</strain>
    </source>
</reference>
<accession>J3NXT9</accession>
<reference evidence="15" key="5">
    <citation type="submission" date="2018-04" db="UniProtKB">
        <authorList>
            <consortium name="EnsemblFungi"/>
        </authorList>
    </citation>
    <scope>IDENTIFICATION</scope>
    <source>
        <strain evidence="15">R3-111a-1</strain>
    </source>
</reference>
<dbReference type="Proteomes" id="UP000006039">
    <property type="component" value="Unassembled WGS sequence"/>
</dbReference>
<protein>
    <recommendedName>
        <fullName evidence="4">DNA topoisomerase (ATP-hydrolyzing)</fullName>
        <ecNumber evidence="4">5.6.2.2</ecNumber>
    </recommendedName>
</protein>
<keyword evidence="5" id="KW-0479">Metal-binding</keyword>
<dbReference type="HOGENOM" id="CLU_037229_0_0_1"/>
<evidence type="ECO:0000256" key="11">
    <source>
        <dbReference type="SAM" id="MobiDB-lite"/>
    </source>
</evidence>
<keyword evidence="8 10" id="KW-0238">DNA-binding</keyword>
<dbReference type="GO" id="GO:0003918">
    <property type="term" value="F:DNA topoisomerase type II (double strand cut, ATP-hydrolyzing) activity"/>
    <property type="evidence" value="ECO:0007669"/>
    <property type="project" value="UniProtKB-UniRule"/>
</dbReference>
<dbReference type="GO" id="GO:0007131">
    <property type="term" value="P:reciprocal meiotic recombination"/>
    <property type="evidence" value="ECO:0007669"/>
    <property type="project" value="TreeGrafter"/>
</dbReference>
<dbReference type="GO" id="GO:0042138">
    <property type="term" value="P:meiotic DNA double-strand break formation"/>
    <property type="evidence" value="ECO:0007669"/>
    <property type="project" value="TreeGrafter"/>
</dbReference>
<dbReference type="EnsemblFungi" id="EJT76172">
    <property type="protein sequence ID" value="EJT76172"/>
    <property type="gene ID" value="GGTG_06094"/>
</dbReference>
<proteinExistence type="inferred from homology"/>
<evidence type="ECO:0000256" key="10">
    <source>
        <dbReference type="PROSITE-ProRule" id="PRU01385"/>
    </source>
</evidence>
<evidence type="ECO:0000256" key="5">
    <source>
        <dbReference type="ARBA" id="ARBA00022723"/>
    </source>
</evidence>
<dbReference type="Pfam" id="PF21180">
    <property type="entry name" value="TOP6A-Spo11_Toprim"/>
    <property type="match status" value="1"/>
</dbReference>
<organism evidence="14">
    <name type="scientific">Gaeumannomyces tritici (strain R3-111a-1)</name>
    <name type="common">Wheat and barley take-all root rot fungus</name>
    <name type="synonym">Gaeumannomyces graminis var. tritici</name>
    <dbReference type="NCBI Taxonomy" id="644352"/>
    <lineage>
        <taxon>Eukaryota</taxon>
        <taxon>Fungi</taxon>
        <taxon>Dikarya</taxon>
        <taxon>Ascomycota</taxon>
        <taxon>Pezizomycotina</taxon>
        <taxon>Sordariomycetes</taxon>
        <taxon>Sordariomycetidae</taxon>
        <taxon>Magnaporthales</taxon>
        <taxon>Magnaporthaceae</taxon>
        <taxon>Gaeumannomyces</taxon>
    </lineage>
</organism>
<dbReference type="eggNOG" id="KOG2795">
    <property type="taxonomic scope" value="Eukaryota"/>
</dbReference>
<dbReference type="VEuPathDB" id="FungiDB:GGTG_06094"/>
<evidence type="ECO:0000256" key="1">
    <source>
        <dbReference type="ARBA" id="ARBA00000185"/>
    </source>
</evidence>
<dbReference type="GO" id="GO:0003677">
    <property type="term" value="F:DNA binding"/>
    <property type="evidence" value="ECO:0007669"/>
    <property type="project" value="UniProtKB-UniRule"/>
</dbReference>
<dbReference type="Pfam" id="PF04406">
    <property type="entry name" value="TP6A_N"/>
    <property type="match status" value="1"/>
</dbReference>
<dbReference type="Gene3D" id="3.40.1360.10">
    <property type="match status" value="1"/>
</dbReference>
<dbReference type="SUPFAM" id="SSF56726">
    <property type="entry name" value="DNA topoisomerase IV, alpha subunit"/>
    <property type="match status" value="1"/>
</dbReference>
<dbReference type="InterPro" id="IPR002815">
    <property type="entry name" value="Spo11/TopoVI_A"/>
</dbReference>
<feature type="region of interest" description="Disordered" evidence="11">
    <location>
        <begin position="1"/>
        <end position="96"/>
    </location>
</feature>
<keyword evidence="6" id="KW-0460">Magnesium</keyword>
<dbReference type="GO" id="GO:0000228">
    <property type="term" value="C:nuclear chromosome"/>
    <property type="evidence" value="ECO:0007669"/>
    <property type="project" value="TreeGrafter"/>
</dbReference>
<feature type="domain" description="Spo11/DNA topoisomerase VI subunit A N-terminal" evidence="12">
    <location>
        <begin position="128"/>
        <end position="184"/>
    </location>
</feature>
<evidence type="ECO:0000313" key="15">
    <source>
        <dbReference type="EnsemblFungi" id="EJT76172"/>
    </source>
</evidence>
<sequence length="433" mass="47309">MPNISTVRLRSRSLRPRSPIDESLGESHGTVLDEGASSVARPPQISSLVRSASSTTSNASATNSVTADTSVLPTVPSSDHPSASAASSQSDNERNQPSAVIAQIEEIFEAVIVAVEQGTQLSLPLPAVIRILEIAHEALLTGKLVTKRNIFYQDKQLFRDQRTVDALVDNIALTLGVGRHALNIAAAGKGLVAGPISLTLDDDGSILPCDDATLIPTPDRLRHVEWSRAQWILVIEKEGKGYPDLCTRRFLFSLHQSRPYIPVYGLVDYDPYGIRILRNYQRGSANLQHERDCTVSTIHWLGIRLADIRSYHVGIQEDIADSTSQTQASTHPHSSQGQDSQIPDTLPSQPSSRTRSAVSRQSAFEANTASLSNRDRKVALETLRSLPANENDEDGHYLGELQVMLMLNVKAEIQAVDNLGDITTWLDSKLCME</sequence>
<dbReference type="Gene3D" id="1.10.10.10">
    <property type="entry name" value="Winged helix-like DNA-binding domain superfamily/Winged helix DNA-binding domain"/>
    <property type="match status" value="1"/>
</dbReference>
<evidence type="ECO:0000313" key="16">
    <source>
        <dbReference type="Proteomes" id="UP000006039"/>
    </source>
</evidence>
<feature type="compositionally biased region" description="Low complexity" evidence="11">
    <location>
        <begin position="46"/>
        <end position="90"/>
    </location>
</feature>
<dbReference type="PROSITE" id="PS52041">
    <property type="entry name" value="TOPO_IIB"/>
    <property type="match status" value="1"/>
</dbReference>
<evidence type="ECO:0000256" key="9">
    <source>
        <dbReference type="ARBA" id="ARBA00023235"/>
    </source>
</evidence>
<keyword evidence="7 10" id="KW-0799">Topoisomerase</keyword>
<dbReference type="OrthoDB" id="5377392at2759"/>
<evidence type="ECO:0000256" key="7">
    <source>
        <dbReference type="ARBA" id="ARBA00023029"/>
    </source>
</evidence>
<reference evidence="16" key="1">
    <citation type="submission" date="2010-07" db="EMBL/GenBank/DDBJ databases">
        <title>The genome sequence of Gaeumannomyces graminis var. tritici strain R3-111a-1.</title>
        <authorList>
            <consortium name="The Broad Institute Genome Sequencing Platform"/>
            <person name="Ma L.-J."/>
            <person name="Dead R."/>
            <person name="Young S."/>
            <person name="Zeng Q."/>
            <person name="Koehrsen M."/>
            <person name="Alvarado L."/>
            <person name="Berlin A."/>
            <person name="Chapman S.B."/>
            <person name="Chen Z."/>
            <person name="Freedman E."/>
            <person name="Gellesch M."/>
            <person name="Goldberg J."/>
            <person name="Griggs A."/>
            <person name="Gujja S."/>
            <person name="Heilman E.R."/>
            <person name="Heiman D."/>
            <person name="Hepburn T."/>
            <person name="Howarth C."/>
            <person name="Jen D."/>
            <person name="Larson L."/>
            <person name="Mehta T."/>
            <person name="Neiman D."/>
            <person name="Pearson M."/>
            <person name="Roberts A."/>
            <person name="Saif S."/>
            <person name="Shea T."/>
            <person name="Shenoy N."/>
            <person name="Sisk P."/>
            <person name="Stolte C."/>
            <person name="Sykes S."/>
            <person name="Walk T."/>
            <person name="White J."/>
            <person name="Yandava C."/>
            <person name="Haas B."/>
            <person name="Nusbaum C."/>
            <person name="Birren B."/>
        </authorList>
    </citation>
    <scope>NUCLEOTIDE SEQUENCE [LARGE SCALE GENOMIC DNA]</scope>
    <source>
        <strain evidence="16">R3-111a-1</strain>
    </source>
</reference>
<gene>
    <name evidence="15" type="primary">20346552</name>
    <name evidence="14" type="ORF">GGTG_06094</name>
</gene>
<dbReference type="STRING" id="644352.J3NXT9"/>
<dbReference type="GO" id="GO:0005524">
    <property type="term" value="F:ATP binding"/>
    <property type="evidence" value="ECO:0007669"/>
    <property type="project" value="InterPro"/>
</dbReference>
<dbReference type="AlphaFoldDB" id="J3NXT9"/>
<keyword evidence="9 10" id="KW-0413">Isomerase</keyword>
<dbReference type="RefSeq" id="XP_009222172.1">
    <property type="nucleotide sequence ID" value="XM_009223908.1"/>
</dbReference>
<comment type="catalytic activity">
    <reaction evidence="1 10">
        <text>ATP-dependent breakage, passage and rejoining of double-stranded DNA.</text>
        <dbReference type="EC" id="5.6.2.2"/>
    </reaction>
</comment>
<dbReference type="InterPro" id="IPR013049">
    <property type="entry name" value="Spo11/TopoVI_A_N"/>
</dbReference>
<reference evidence="14" key="2">
    <citation type="submission" date="2010-07" db="EMBL/GenBank/DDBJ databases">
        <authorList>
            <consortium name="The Broad Institute Genome Sequencing Platform"/>
            <consortium name="Broad Institute Genome Sequencing Center for Infectious Disease"/>
            <person name="Ma L.-J."/>
            <person name="Dead R."/>
            <person name="Young S."/>
            <person name="Zeng Q."/>
            <person name="Koehrsen M."/>
            <person name="Alvarado L."/>
            <person name="Berlin A."/>
            <person name="Chapman S.B."/>
            <person name="Chen Z."/>
            <person name="Freedman E."/>
            <person name="Gellesch M."/>
            <person name="Goldberg J."/>
            <person name="Griggs A."/>
            <person name="Gujja S."/>
            <person name="Heilman E.R."/>
            <person name="Heiman D."/>
            <person name="Hepburn T."/>
            <person name="Howarth C."/>
            <person name="Jen D."/>
            <person name="Larson L."/>
            <person name="Mehta T."/>
            <person name="Neiman D."/>
            <person name="Pearson M."/>
            <person name="Roberts A."/>
            <person name="Saif S."/>
            <person name="Shea T."/>
            <person name="Shenoy N."/>
            <person name="Sisk P."/>
            <person name="Stolte C."/>
            <person name="Sykes S."/>
            <person name="Walk T."/>
            <person name="White J."/>
            <person name="Yandava C."/>
            <person name="Haas B."/>
            <person name="Nusbaum C."/>
            <person name="Birren B."/>
        </authorList>
    </citation>
    <scope>NUCLEOTIDE SEQUENCE</scope>
    <source>
        <strain evidence="14">R3-111a-1</strain>
    </source>
</reference>
<dbReference type="InterPro" id="IPR034136">
    <property type="entry name" value="TOPRIM_Topo6A/Spo11"/>
</dbReference>
<dbReference type="GO" id="GO:0000706">
    <property type="term" value="P:meiotic DNA double-strand break processing"/>
    <property type="evidence" value="ECO:0007669"/>
    <property type="project" value="TreeGrafter"/>
</dbReference>
<dbReference type="EMBL" id="GL385397">
    <property type="protein sequence ID" value="EJT76172.1"/>
    <property type="molecule type" value="Genomic_DNA"/>
</dbReference>
<dbReference type="PANTHER" id="PTHR10848">
    <property type="entry name" value="MEIOTIC RECOMBINATION PROTEIN SPO11"/>
    <property type="match status" value="1"/>
</dbReference>
<name>J3NXT9_GAET3</name>
<feature type="region of interest" description="Disordered" evidence="11">
    <location>
        <begin position="321"/>
        <end position="370"/>
    </location>
</feature>
<comment type="similarity">
    <text evidence="3 10">Belongs to the TOP6A family.</text>
</comment>